<reference evidence="3" key="1">
    <citation type="submission" date="2016-06" db="EMBL/GenBank/DDBJ databases">
        <title>Parallel loss of symbiosis genes in relatives of nitrogen-fixing non-legume Parasponia.</title>
        <authorList>
            <person name="Van Velzen R."/>
            <person name="Holmer R."/>
            <person name="Bu F."/>
            <person name="Rutten L."/>
            <person name="Van Zeijl A."/>
            <person name="Liu W."/>
            <person name="Santuari L."/>
            <person name="Cao Q."/>
            <person name="Sharma T."/>
            <person name="Shen D."/>
            <person name="Roswanjaya Y."/>
            <person name="Wardhani T."/>
            <person name="Kalhor M.S."/>
            <person name="Jansen J."/>
            <person name="Van den Hoogen J."/>
            <person name="Gungor B."/>
            <person name="Hartog M."/>
            <person name="Hontelez J."/>
            <person name="Verver J."/>
            <person name="Yang W.-C."/>
            <person name="Schijlen E."/>
            <person name="Repin R."/>
            <person name="Schilthuizen M."/>
            <person name="Schranz E."/>
            <person name="Heidstra R."/>
            <person name="Miyata K."/>
            <person name="Fedorova E."/>
            <person name="Kohlen W."/>
            <person name="Bisseling T."/>
            <person name="Smit S."/>
            <person name="Geurts R."/>
        </authorList>
    </citation>
    <scope>NUCLEOTIDE SEQUENCE [LARGE SCALE GENOMIC DNA]</scope>
    <source>
        <strain evidence="3">cv. RG33-2</strain>
    </source>
</reference>
<proteinExistence type="predicted"/>
<dbReference type="OrthoDB" id="10328276at2759"/>
<keyword evidence="3" id="KW-1185">Reference proteome</keyword>
<evidence type="ECO:0000313" key="2">
    <source>
        <dbReference type="EMBL" id="PON90916.1"/>
    </source>
</evidence>
<gene>
    <name evidence="2" type="ORF">TorRG33x02_133220</name>
</gene>
<dbReference type="EMBL" id="JXTC01000079">
    <property type="protein sequence ID" value="PON90916.1"/>
    <property type="molecule type" value="Genomic_DNA"/>
</dbReference>
<dbReference type="InParanoid" id="A0A2P5EZE8"/>
<sequence>MSRHRSTVHHGTSEPEAEVSATTEEGEIINSPKRAARIAFMKYRFAEIIRKAKKQLEDACKEKAPDVVGLKVENLMSKNLQRSRNHGDHGQLMIKKRRTRDEADYDDRDLINKKLQRSTNHDDHDQLIMIKKQRRGLGEVDHHHDRDLINEKLKISRNHDHGQLMMIKKQRRTPDEAHYDLMKIKKGQCGQEFETRSEIDDDSKLMKKKRKQEIERLREAARIEINKITKTVDFDDNLSVVKEFEKLIGASVA</sequence>
<feature type="region of interest" description="Disordered" evidence="1">
    <location>
        <begin position="1"/>
        <end position="28"/>
    </location>
</feature>
<name>A0A2P5EZE8_TREOI</name>
<organism evidence="2 3">
    <name type="scientific">Trema orientale</name>
    <name type="common">Charcoal tree</name>
    <name type="synonym">Celtis orientalis</name>
    <dbReference type="NCBI Taxonomy" id="63057"/>
    <lineage>
        <taxon>Eukaryota</taxon>
        <taxon>Viridiplantae</taxon>
        <taxon>Streptophyta</taxon>
        <taxon>Embryophyta</taxon>
        <taxon>Tracheophyta</taxon>
        <taxon>Spermatophyta</taxon>
        <taxon>Magnoliopsida</taxon>
        <taxon>eudicotyledons</taxon>
        <taxon>Gunneridae</taxon>
        <taxon>Pentapetalae</taxon>
        <taxon>rosids</taxon>
        <taxon>fabids</taxon>
        <taxon>Rosales</taxon>
        <taxon>Cannabaceae</taxon>
        <taxon>Trema</taxon>
    </lineage>
</organism>
<evidence type="ECO:0000313" key="3">
    <source>
        <dbReference type="Proteomes" id="UP000237000"/>
    </source>
</evidence>
<comment type="caution">
    <text evidence="2">The sequence shown here is derived from an EMBL/GenBank/DDBJ whole genome shotgun (WGS) entry which is preliminary data.</text>
</comment>
<protein>
    <submittedName>
        <fullName evidence="2">Uncharacterized protein</fullName>
    </submittedName>
</protein>
<feature type="region of interest" description="Disordered" evidence="1">
    <location>
        <begin position="82"/>
        <end position="105"/>
    </location>
</feature>
<dbReference type="AlphaFoldDB" id="A0A2P5EZE8"/>
<accession>A0A2P5EZE8</accession>
<evidence type="ECO:0000256" key="1">
    <source>
        <dbReference type="SAM" id="MobiDB-lite"/>
    </source>
</evidence>
<dbReference type="Proteomes" id="UP000237000">
    <property type="component" value="Unassembled WGS sequence"/>
</dbReference>